<keyword evidence="1" id="KW-0472">Membrane</keyword>
<keyword evidence="1" id="KW-0812">Transmembrane</keyword>
<name>A0A6G4A103_9BACL</name>
<feature type="transmembrane region" description="Helical" evidence="1">
    <location>
        <begin position="6"/>
        <end position="27"/>
    </location>
</feature>
<organism evidence="2">
    <name type="scientific">Paenibacillus sp. SYP-B3998</name>
    <dbReference type="NCBI Taxonomy" id="2678564"/>
    <lineage>
        <taxon>Bacteria</taxon>
        <taxon>Bacillati</taxon>
        <taxon>Bacillota</taxon>
        <taxon>Bacilli</taxon>
        <taxon>Bacillales</taxon>
        <taxon>Paenibacillaceae</taxon>
        <taxon>Paenibacillus</taxon>
    </lineage>
</organism>
<evidence type="ECO:0000256" key="1">
    <source>
        <dbReference type="SAM" id="Phobius"/>
    </source>
</evidence>
<dbReference type="AlphaFoldDB" id="A0A6G4A103"/>
<dbReference type="RefSeq" id="WP_163948924.1">
    <property type="nucleotide sequence ID" value="NZ_JAAIKC010000006.1"/>
</dbReference>
<gene>
    <name evidence="2" type="ORF">GK047_16535</name>
</gene>
<proteinExistence type="predicted"/>
<keyword evidence="1" id="KW-1133">Transmembrane helix</keyword>
<dbReference type="PANTHER" id="PTHR40070">
    <property type="entry name" value="UPF0478 PROTEIN YTXG"/>
    <property type="match status" value="1"/>
</dbReference>
<evidence type="ECO:0000313" key="2">
    <source>
        <dbReference type="EMBL" id="NEW07614.1"/>
    </source>
</evidence>
<sequence length="148" mass="16277">MTWVEISVVSAAVAVIVLVGFGIRILITARNTLLQLSDAIVETKVSLTVTANQSQQLIKQAAVLTDAVHTQLQELQPCFHSIEQTGAAIGDVASVLRKASRVMNQSIQGAEKVVHTHQKRLQDAIEWTTTGIELWQRWQAHRNAKSDT</sequence>
<dbReference type="InterPro" id="IPR009293">
    <property type="entry name" value="UPF0478"/>
</dbReference>
<reference evidence="2" key="1">
    <citation type="submission" date="2020-02" db="EMBL/GenBank/DDBJ databases">
        <authorList>
            <person name="Shen X.-R."/>
            <person name="Zhang Y.-X."/>
        </authorList>
    </citation>
    <scope>NUCLEOTIDE SEQUENCE</scope>
    <source>
        <strain evidence="2">SYP-B3998</strain>
    </source>
</reference>
<comment type="caution">
    <text evidence="2">The sequence shown here is derived from an EMBL/GenBank/DDBJ whole genome shotgun (WGS) entry which is preliminary data.</text>
</comment>
<dbReference type="PANTHER" id="PTHR40070:SF1">
    <property type="entry name" value="UPF0478 PROTEIN YTXG"/>
    <property type="match status" value="1"/>
</dbReference>
<dbReference type="Pfam" id="PF06103">
    <property type="entry name" value="DUF948"/>
    <property type="match status" value="1"/>
</dbReference>
<accession>A0A6G4A103</accession>
<protein>
    <submittedName>
        <fullName evidence="2">DUF948 domain-containing protein</fullName>
    </submittedName>
</protein>
<dbReference type="EMBL" id="JAAIKC010000006">
    <property type="protein sequence ID" value="NEW07614.1"/>
    <property type="molecule type" value="Genomic_DNA"/>
</dbReference>